<dbReference type="Pfam" id="PF09362">
    <property type="entry name" value="DUF1996"/>
    <property type="match status" value="1"/>
</dbReference>
<protein>
    <submittedName>
        <fullName evidence="2">NAD(P)-binding Rossmann-fold containing protein</fullName>
    </submittedName>
</protein>
<dbReference type="Gene3D" id="3.40.50.720">
    <property type="entry name" value="NAD(P)-binding Rossmann-like Domain"/>
    <property type="match status" value="1"/>
</dbReference>
<dbReference type="SUPFAM" id="SSF51735">
    <property type="entry name" value="NAD(P)-binding Rossmann-fold domains"/>
    <property type="match status" value="1"/>
</dbReference>
<dbReference type="GeneID" id="19463273"/>
<dbReference type="EMBL" id="KE145369">
    <property type="protein sequence ID" value="EPE27427.1"/>
    <property type="molecule type" value="Genomic_DNA"/>
</dbReference>
<dbReference type="Proteomes" id="UP000016922">
    <property type="component" value="Unassembled WGS sequence"/>
</dbReference>
<dbReference type="PRINTS" id="PR00081">
    <property type="entry name" value="GDHRDH"/>
</dbReference>
<reference evidence="2 3" key="1">
    <citation type="journal article" date="2013" name="BMC Genomics">
        <title>Genomics-driven discovery of the pneumocandin biosynthetic gene cluster in the fungus Glarea lozoyensis.</title>
        <authorList>
            <person name="Chen L."/>
            <person name="Yue Q."/>
            <person name="Zhang X."/>
            <person name="Xiang M."/>
            <person name="Wang C."/>
            <person name="Li S."/>
            <person name="Che Y."/>
            <person name="Ortiz-Lopez F.J."/>
            <person name="Bills G.F."/>
            <person name="Liu X."/>
            <person name="An Z."/>
        </authorList>
    </citation>
    <scope>NUCLEOTIDE SEQUENCE [LARGE SCALE GENOMIC DNA]</scope>
    <source>
        <strain evidence="3">ATCC 20868 / MF5171</strain>
    </source>
</reference>
<evidence type="ECO:0000259" key="1">
    <source>
        <dbReference type="Pfam" id="PF09362"/>
    </source>
</evidence>
<accession>S3CLQ9</accession>
<dbReference type="AlphaFoldDB" id="S3CLQ9"/>
<evidence type="ECO:0000313" key="2">
    <source>
        <dbReference type="EMBL" id="EPE27427.1"/>
    </source>
</evidence>
<dbReference type="InterPro" id="IPR018535">
    <property type="entry name" value="DUF1996"/>
</dbReference>
<dbReference type="PANTHER" id="PTHR43662">
    <property type="match status" value="1"/>
</dbReference>
<dbReference type="InterPro" id="IPR002347">
    <property type="entry name" value="SDR_fam"/>
</dbReference>
<keyword evidence="3" id="KW-1185">Reference proteome</keyword>
<proteinExistence type="predicted"/>
<dbReference type="KEGG" id="glz:GLAREA_04218"/>
<dbReference type="RefSeq" id="XP_008084786.1">
    <property type="nucleotide sequence ID" value="XM_008086595.1"/>
</dbReference>
<dbReference type="InterPro" id="IPR036291">
    <property type="entry name" value="NAD(P)-bd_dom_sf"/>
</dbReference>
<gene>
    <name evidence="2" type="ORF">GLAREA_04218</name>
</gene>
<feature type="domain" description="DUF1996" evidence="1">
    <location>
        <begin position="308"/>
        <end position="554"/>
    </location>
</feature>
<dbReference type="HOGENOM" id="CLU_449801_0_0_1"/>
<sequence length="607" mass="65566">MKISPQKTVLITGCSPGGIGNALAKEFKSRGLFVFATARTLDKLTDLKALDINCLTLVVDDAESVKACHEKIVQLLDGRGLDFLINNAGNNIVRPAIEIDMSEAKQMFGSNIIGVMDLTKTFFPQILLAKGTIVNVGSVAGHIPLPFYSVFCATKAALYAYSECMRVELALFGVKVVYIQAGNVKTGGMCMRGITSLKEDSLFKPIEDGFVERQVIAATTGMDPKEFTKQLAQKLLTGPRGEWTGLLGLPAFSSDFNSTRRQLSTQDRSTKSQFTAKMKSLIGFLSIIGSAQAGLRFPCSELTVQRLDPVVQPGAIPSTHVHHIVGGNAFNATMNGDVGERATCTTCQMSEDFSNYWTAALYFKHPTNGSYMRVPNLPVTPLLGGSDGAKGGLTVYYTQFDLSNDRLSTQPITTFKPGFRMTVGSPAVTGTAHAGLSYQCQSGNNRGTITKTMPTGPCSAGIFTTHHFPACWDGVNLDSPDHQSHMYNTVTSEGFTNAGKCPSTHPVRVPQVTFETVWDTTKFNSMWTSGAKNPFVWSFEGTGAGTHADYMFGWKGDSLKNAMAKSECFYDGCGSIKKQPMATANKCTVKDFVAEPVDGWLAKLPGM</sequence>
<dbReference type="PANTHER" id="PTHR43662:SF5">
    <property type="entry name" value="DUF1996 DOMAIN-CONTAINING PROTEIN"/>
    <property type="match status" value="1"/>
</dbReference>
<dbReference type="OrthoDB" id="74764at2759"/>
<dbReference type="PRINTS" id="PR00080">
    <property type="entry name" value="SDRFAMILY"/>
</dbReference>
<evidence type="ECO:0000313" key="3">
    <source>
        <dbReference type="Proteomes" id="UP000016922"/>
    </source>
</evidence>
<dbReference type="Pfam" id="PF00106">
    <property type="entry name" value="adh_short"/>
    <property type="match status" value="1"/>
</dbReference>
<name>S3CLQ9_GLAL2</name>
<organism evidence="2 3">
    <name type="scientific">Glarea lozoyensis (strain ATCC 20868 / MF5171)</name>
    <dbReference type="NCBI Taxonomy" id="1116229"/>
    <lineage>
        <taxon>Eukaryota</taxon>
        <taxon>Fungi</taxon>
        <taxon>Dikarya</taxon>
        <taxon>Ascomycota</taxon>
        <taxon>Pezizomycotina</taxon>
        <taxon>Leotiomycetes</taxon>
        <taxon>Helotiales</taxon>
        <taxon>Helotiaceae</taxon>
        <taxon>Glarea</taxon>
    </lineage>
</organism>
<dbReference type="eggNOG" id="KOG1209">
    <property type="taxonomic scope" value="Eukaryota"/>
</dbReference>